<proteinExistence type="inferred from homology"/>
<sequence length="308" mass="36067">MLKAYKITYLSPTSPVRSFTIFGAICWSYKLIHGEEKLKEFLNGFKENPKFLISSAFPYVKDKFLFPKPILPIKGDSTDFKVKIQRKDYKKARFITLEVLKEVIEGNIRYEEDFVKFKSSSGIIQSIDDNLKIEQKRHTQVRNMINRITSTSENLFSIESDFKIYDEYFLVYFIDTEFENEFQRLIKLTEDIGFGGKKSIGWGRVEISNLDPEPLKGLIDLNADKFITLSPIIPTERINPEESYYDIETFKSYTENTFEKERLKKKVLYIKEGSVLKKKDKEKSGQLKEVENGIYQYGLEFPIGVKYV</sequence>
<evidence type="ECO:0000259" key="6">
    <source>
        <dbReference type="Pfam" id="PF17953"/>
    </source>
</evidence>
<dbReference type="Pfam" id="PF17953">
    <property type="entry name" value="Csm4_C"/>
    <property type="match status" value="1"/>
</dbReference>
<dbReference type="GO" id="GO:0051607">
    <property type="term" value="P:defense response to virus"/>
    <property type="evidence" value="ECO:0007669"/>
    <property type="project" value="UniProtKB-KW"/>
</dbReference>
<dbReference type="OrthoDB" id="12019at2"/>
<dbReference type="InterPro" id="IPR040932">
    <property type="entry name" value="Csm4_C"/>
</dbReference>
<evidence type="ECO:0000256" key="4">
    <source>
        <dbReference type="ARBA" id="ARBA00023118"/>
    </source>
</evidence>
<protein>
    <recommendedName>
        <fullName evidence="2">CRISPR system Cms protein Csm4</fullName>
    </recommendedName>
</protein>
<dbReference type="Proteomes" id="UP000005540">
    <property type="component" value="Unassembled WGS sequence"/>
</dbReference>
<organism evidence="7 8">
    <name type="scientific">Sulfurihydrogenibium yellowstonense SS-5</name>
    <dbReference type="NCBI Taxonomy" id="432331"/>
    <lineage>
        <taxon>Bacteria</taxon>
        <taxon>Pseudomonadati</taxon>
        <taxon>Aquificota</taxon>
        <taxon>Aquificia</taxon>
        <taxon>Aquificales</taxon>
        <taxon>Hydrogenothermaceae</taxon>
        <taxon>Sulfurihydrogenibium</taxon>
    </lineage>
</organism>
<dbReference type="EMBL" id="ABZS01000226">
    <property type="protein sequence ID" value="EEP59793.1"/>
    <property type="molecule type" value="Genomic_DNA"/>
</dbReference>
<dbReference type="InterPro" id="IPR005537">
    <property type="entry name" value="RAMP_III_fam"/>
</dbReference>
<dbReference type="GO" id="GO:0003723">
    <property type="term" value="F:RNA binding"/>
    <property type="evidence" value="ECO:0007669"/>
    <property type="project" value="UniProtKB-KW"/>
</dbReference>
<evidence type="ECO:0000256" key="3">
    <source>
        <dbReference type="ARBA" id="ARBA00022884"/>
    </source>
</evidence>
<evidence type="ECO:0000313" key="8">
    <source>
        <dbReference type="Proteomes" id="UP000005540"/>
    </source>
</evidence>
<dbReference type="NCBIfam" id="TIGR01903">
    <property type="entry name" value="cas5_csm4"/>
    <property type="match status" value="1"/>
</dbReference>
<comment type="caution">
    <text evidence="7">The sequence shown here is derived from an EMBL/GenBank/DDBJ whole genome shotgun (WGS) entry which is preliminary data.</text>
</comment>
<name>C4FMA6_9AQUI</name>
<feature type="domain" description="Csm4 C-terminal" evidence="6">
    <location>
        <begin position="222"/>
        <end position="305"/>
    </location>
</feature>
<evidence type="ECO:0000313" key="7">
    <source>
        <dbReference type="EMBL" id="EEP59793.1"/>
    </source>
</evidence>
<keyword evidence="8" id="KW-1185">Reference proteome</keyword>
<keyword evidence="4" id="KW-0051">Antiviral defense</keyword>
<gene>
    <name evidence="7" type="primary">csm</name>
    <name evidence="7" type="ORF">SULYE_1710</name>
</gene>
<reference evidence="7 8" key="1">
    <citation type="submission" date="2009-04" db="EMBL/GenBank/DDBJ databases">
        <authorList>
            <person name="Reysenbach A.-L."/>
            <person name="Heidelberg J.F."/>
            <person name="Nelson W.C."/>
        </authorList>
    </citation>
    <scope>NUCLEOTIDE SEQUENCE [LARGE SCALE GENOMIC DNA]</scope>
    <source>
        <strain evidence="7 8">SS-5</strain>
    </source>
</reference>
<keyword evidence="3" id="KW-0694">RNA-binding</keyword>
<evidence type="ECO:0000259" key="5">
    <source>
        <dbReference type="Pfam" id="PF03787"/>
    </source>
</evidence>
<dbReference type="Pfam" id="PF03787">
    <property type="entry name" value="RAMPs"/>
    <property type="match status" value="1"/>
</dbReference>
<accession>C4FMA6</accession>
<evidence type="ECO:0000256" key="1">
    <source>
        <dbReference type="ARBA" id="ARBA00005772"/>
    </source>
</evidence>
<dbReference type="AlphaFoldDB" id="C4FMA6"/>
<evidence type="ECO:0000256" key="2">
    <source>
        <dbReference type="ARBA" id="ARBA00016109"/>
    </source>
</evidence>
<feature type="domain" description="CRISPR type III-associated protein" evidence="5">
    <location>
        <begin position="15"/>
        <end position="206"/>
    </location>
</feature>
<dbReference type="RefSeq" id="WP_007548249.1">
    <property type="nucleotide sequence ID" value="NZ_ABZS01000226.1"/>
</dbReference>
<dbReference type="InterPro" id="IPR005510">
    <property type="entry name" value="Csm4"/>
</dbReference>
<comment type="similarity">
    <text evidence="1">Belongs to the CRISPR-associated Csm4 family.</text>
</comment>